<name>A0A914Z0J0_9BILA</name>
<dbReference type="WBParaSite" id="PSU_v2.g5397.t1">
    <property type="protein sequence ID" value="PSU_v2.g5397.t1"/>
    <property type="gene ID" value="PSU_v2.g5397"/>
</dbReference>
<proteinExistence type="predicted"/>
<reference evidence="5" key="1">
    <citation type="submission" date="2022-11" db="UniProtKB">
        <authorList>
            <consortium name="WormBaseParasite"/>
        </authorList>
    </citation>
    <scope>IDENTIFICATION</scope>
</reference>
<protein>
    <submittedName>
        <fullName evidence="5">Uncharacterized protein</fullName>
    </submittedName>
</protein>
<dbReference type="GO" id="GO:0060271">
    <property type="term" value="P:cilium assembly"/>
    <property type="evidence" value="ECO:0007669"/>
    <property type="project" value="TreeGrafter"/>
</dbReference>
<evidence type="ECO:0000256" key="1">
    <source>
        <dbReference type="SAM" id="MobiDB-lite"/>
    </source>
</evidence>
<keyword evidence="4" id="KW-1185">Reference proteome</keyword>
<dbReference type="GO" id="GO:0005929">
    <property type="term" value="C:cilium"/>
    <property type="evidence" value="ECO:0007669"/>
    <property type="project" value="TreeGrafter"/>
</dbReference>
<dbReference type="GO" id="GO:0042073">
    <property type="term" value="P:intraciliary transport"/>
    <property type="evidence" value="ECO:0007669"/>
    <property type="project" value="TreeGrafter"/>
</dbReference>
<dbReference type="CDD" id="cd23683">
    <property type="entry name" value="IFT52_CTD"/>
    <property type="match status" value="1"/>
</dbReference>
<feature type="domain" description="IFT52 central" evidence="3">
    <location>
        <begin position="1"/>
        <end position="62"/>
    </location>
</feature>
<dbReference type="AlphaFoldDB" id="A0A914Z0J0"/>
<accession>A0A914Z0J0</accession>
<feature type="domain" description="Intraflagellar transport protein 52 C-terminal" evidence="2">
    <location>
        <begin position="73"/>
        <end position="123"/>
    </location>
</feature>
<organism evidence="4 5">
    <name type="scientific">Panagrolaimus superbus</name>
    <dbReference type="NCBI Taxonomy" id="310955"/>
    <lineage>
        <taxon>Eukaryota</taxon>
        <taxon>Metazoa</taxon>
        <taxon>Ecdysozoa</taxon>
        <taxon>Nematoda</taxon>
        <taxon>Chromadorea</taxon>
        <taxon>Rhabditida</taxon>
        <taxon>Tylenchina</taxon>
        <taxon>Panagrolaimomorpha</taxon>
        <taxon>Panagrolaimoidea</taxon>
        <taxon>Panagrolaimidae</taxon>
        <taxon>Panagrolaimus</taxon>
    </lineage>
</organism>
<dbReference type="Gene3D" id="6.10.250.2800">
    <property type="match status" value="1"/>
</dbReference>
<evidence type="ECO:0000259" key="2">
    <source>
        <dbReference type="Pfam" id="PF21178"/>
    </source>
</evidence>
<evidence type="ECO:0000259" key="3">
    <source>
        <dbReference type="Pfam" id="PF23352"/>
    </source>
</evidence>
<dbReference type="GO" id="GO:0005814">
    <property type="term" value="C:centriole"/>
    <property type="evidence" value="ECO:0007669"/>
    <property type="project" value="TreeGrafter"/>
</dbReference>
<dbReference type="PANTHER" id="PTHR12969">
    <property type="entry name" value="NGD5/OSM-6/IFT52"/>
    <property type="match status" value="1"/>
</dbReference>
<evidence type="ECO:0000313" key="4">
    <source>
        <dbReference type="Proteomes" id="UP000887577"/>
    </source>
</evidence>
<dbReference type="Proteomes" id="UP000887577">
    <property type="component" value="Unplaced"/>
</dbReference>
<dbReference type="InterPro" id="IPR039975">
    <property type="entry name" value="IFT52"/>
</dbReference>
<dbReference type="InterPro" id="IPR048643">
    <property type="entry name" value="Itf52_C"/>
</dbReference>
<dbReference type="PANTHER" id="PTHR12969:SF7">
    <property type="entry name" value="INTRAFLAGELLAR TRANSPORT PROTEIN 52 HOMOLOG"/>
    <property type="match status" value="1"/>
</dbReference>
<dbReference type="GO" id="GO:0030992">
    <property type="term" value="C:intraciliary transport particle B"/>
    <property type="evidence" value="ECO:0007669"/>
    <property type="project" value="TreeGrafter"/>
</dbReference>
<dbReference type="Pfam" id="PF21178">
    <property type="entry name" value="Itf52_C"/>
    <property type="match status" value="1"/>
</dbReference>
<dbReference type="InterPro" id="IPR055460">
    <property type="entry name" value="IFT52_central"/>
</dbReference>
<dbReference type="Pfam" id="PF23352">
    <property type="entry name" value="IFT52_central"/>
    <property type="match status" value="1"/>
</dbReference>
<sequence length="172" mass="19450">MKAFDSSLYALDLDLWPEVIRAYEKVNVPYEPLTIVKPSLEVPLPPLQPAVFLPGFRELPPPQLELFDLDDAFSTSESRLAQFATRCTENEVERFVKEAGELLGVGRGLPANERTAKRILELVVAQLIEFKRGQPDAEAADDGHLFATVEDHEEEDEEHYFSDLDEYDDLDG</sequence>
<evidence type="ECO:0000313" key="5">
    <source>
        <dbReference type="WBParaSite" id="PSU_v2.g5397.t1"/>
    </source>
</evidence>
<feature type="region of interest" description="Disordered" evidence="1">
    <location>
        <begin position="151"/>
        <end position="172"/>
    </location>
</feature>